<evidence type="ECO:0000256" key="1">
    <source>
        <dbReference type="ARBA" id="ARBA00004613"/>
    </source>
</evidence>
<protein>
    <recommendedName>
        <fullName evidence="4">NodB homology domain-containing protein</fullName>
    </recommendedName>
</protein>
<reference evidence="6" key="1">
    <citation type="journal article" date="2019" name="Int. J. Syst. Evol. Microbiol.">
        <title>The Global Catalogue of Microorganisms (GCM) 10K type strain sequencing project: providing services to taxonomists for standard genome sequencing and annotation.</title>
        <authorList>
            <consortium name="The Broad Institute Genomics Platform"/>
            <consortium name="The Broad Institute Genome Sequencing Center for Infectious Disease"/>
            <person name="Wu L."/>
            <person name="Ma J."/>
        </authorList>
    </citation>
    <scope>NUCLEOTIDE SEQUENCE [LARGE SCALE GENOMIC DNA]</scope>
    <source>
        <strain evidence="6">CGMCC 4.7178</strain>
    </source>
</reference>
<dbReference type="Proteomes" id="UP000631535">
    <property type="component" value="Unassembled WGS sequence"/>
</dbReference>
<name>A0ABQ2MQY6_9ACTN</name>
<evidence type="ECO:0000313" key="6">
    <source>
        <dbReference type="Proteomes" id="UP000631535"/>
    </source>
</evidence>
<dbReference type="PROSITE" id="PS51677">
    <property type="entry name" value="NODB"/>
    <property type="match status" value="1"/>
</dbReference>
<sequence>MSSELRARQTVVPSALPKPQRRVPVPAASRKPVTAPSTAPMIMQRRRPPWVLMYHSVSTCADDPYRITVSPYRLDRQLRWLSSRGLTGVSVGELMRARASGRGAGLVGLTFDDGYADFVDTALPLLRRHGCTATVFVLPGRLGGDNAWDELGPRKPLLSADGIRTAEAEGMEIGSHGLLHTDLTTADDATLERETRHSRTLIADITGTAPAGFCYPYGTVDARAVDAVRTAGYGYACAIDPGPLTGVHALPRVHVDASDNSVRLFLKRALHPLRRKPLPVSESAALGPKRPHAVPQDATSQAHRAGEGASTAGQTDDESGSKR</sequence>
<dbReference type="InterPro" id="IPR011330">
    <property type="entry name" value="Glyco_hydro/deAcase_b/a-brl"/>
</dbReference>
<keyword evidence="6" id="KW-1185">Reference proteome</keyword>
<dbReference type="PANTHER" id="PTHR34216:SF3">
    <property type="entry name" value="POLY-BETA-1,6-N-ACETYL-D-GLUCOSAMINE N-DEACETYLASE"/>
    <property type="match status" value="1"/>
</dbReference>
<proteinExistence type="predicted"/>
<dbReference type="InterPro" id="IPR002509">
    <property type="entry name" value="NODB_dom"/>
</dbReference>
<dbReference type="Pfam" id="PF01522">
    <property type="entry name" value="Polysacc_deac_1"/>
    <property type="match status" value="1"/>
</dbReference>
<comment type="subcellular location">
    <subcellularLocation>
        <location evidence="1">Secreted</location>
    </subcellularLocation>
</comment>
<feature type="domain" description="NodB homology" evidence="4">
    <location>
        <begin position="105"/>
        <end position="323"/>
    </location>
</feature>
<evidence type="ECO:0000313" key="5">
    <source>
        <dbReference type="EMBL" id="GGO56200.1"/>
    </source>
</evidence>
<organism evidence="5 6">
    <name type="scientific">Streptomyces daqingensis</name>
    <dbReference type="NCBI Taxonomy" id="1472640"/>
    <lineage>
        <taxon>Bacteria</taxon>
        <taxon>Bacillati</taxon>
        <taxon>Actinomycetota</taxon>
        <taxon>Actinomycetes</taxon>
        <taxon>Kitasatosporales</taxon>
        <taxon>Streptomycetaceae</taxon>
        <taxon>Streptomyces</taxon>
    </lineage>
</organism>
<dbReference type="Gene3D" id="3.20.20.370">
    <property type="entry name" value="Glycoside hydrolase/deacetylase"/>
    <property type="match status" value="1"/>
</dbReference>
<accession>A0ABQ2MQY6</accession>
<keyword evidence="2" id="KW-0732">Signal</keyword>
<dbReference type="SUPFAM" id="SSF88713">
    <property type="entry name" value="Glycoside hydrolase/deacetylase"/>
    <property type="match status" value="1"/>
</dbReference>
<comment type="caution">
    <text evidence="5">The sequence shown here is derived from an EMBL/GenBank/DDBJ whole genome shotgun (WGS) entry which is preliminary data.</text>
</comment>
<evidence type="ECO:0000256" key="3">
    <source>
        <dbReference type="SAM" id="MobiDB-lite"/>
    </source>
</evidence>
<gene>
    <name evidence="5" type="ORF">GCM10012287_49240</name>
</gene>
<evidence type="ECO:0000259" key="4">
    <source>
        <dbReference type="PROSITE" id="PS51677"/>
    </source>
</evidence>
<dbReference type="PANTHER" id="PTHR34216">
    <property type="match status" value="1"/>
</dbReference>
<dbReference type="EMBL" id="BMMP01000019">
    <property type="protein sequence ID" value="GGO56200.1"/>
    <property type="molecule type" value="Genomic_DNA"/>
</dbReference>
<evidence type="ECO:0000256" key="2">
    <source>
        <dbReference type="ARBA" id="ARBA00022729"/>
    </source>
</evidence>
<dbReference type="CDD" id="cd10918">
    <property type="entry name" value="CE4_NodB_like_5s_6s"/>
    <property type="match status" value="1"/>
</dbReference>
<dbReference type="InterPro" id="IPR051398">
    <property type="entry name" value="Polysacch_Deacetylase"/>
</dbReference>
<feature type="region of interest" description="Disordered" evidence="3">
    <location>
        <begin position="1"/>
        <end position="35"/>
    </location>
</feature>
<feature type="region of interest" description="Disordered" evidence="3">
    <location>
        <begin position="280"/>
        <end position="323"/>
    </location>
</feature>